<evidence type="ECO:0000259" key="2">
    <source>
        <dbReference type="PROSITE" id="PS50405"/>
    </source>
</evidence>
<protein>
    <submittedName>
        <fullName evidence="3">Unannotated protein</fullName>
    </submittedName>
</protein>
<dbReference type="EMBL" id="CAEZXP010000001">
    <property type="protein sequence ID" value="CAB4691974.1"/>
    <property type="molecule type" value="Genomic_DNA"/>
</dbReference>
<dbReference type="AlphaFoldDB" id="A0A6J6P6J5"/>
<dbReference type="InterPro" id="IPR040079">
    <property type="entry name" value="Glutathione_S-Trfase"/>
</dbReference>
<dbReference type="InterPro" id="IPR004046">
    <property type="entry name" value="GST_C"/>
</dbReference>
<dbReference type="InterPro" id="IPR004045">
    <property type="entry name" value="Glutathione_S-Trfase_N"/>
</dbReference>
<dbReference type="PANTHER" id="PTHR44051:SF8">
    <property type="entry name" value="GLUTATHIONE S-TRANSFERASE GSTA"/>
    <property type="match status" value="1"/>
</dbReference>
<organism evidence="3">
    <name type="scientific">freshwater metagenome</name>
    <dbReference type="NCBI Taxonomy" id="449393"/>
    <lineage>
        <taxon>unclassified sequences</taxon>
        <taxon>metagenomes</taxon>
        <taxon>ecological metagenomes</taxon>
    </lineage>
</organism>
<dbReference type="SFLD" id="SFLDG01150">
    <property type="entry name" value="Main.1:_Beta-like"/>
    <property type="match status" value="1"/>
</dbReference>
<name>A0A6J6P6J5_9ZZZZ</name>
<dbReference type="SFLD" id="SFLDS00019">
    <property type="entry name" value="Glutathione_Transferase_(cytos"/>
    <property type="match status" value="1"/>
</dbReference>
<dbReference type="PROSITE" id="PS50405">
    <property type="entry name" value="GST_CTER"/>
    <property type="match status" value="1"/>
</dbReference>
<dbReference type="InterPro" id="IPR036282">
    <property type="entry name" value="Glutathione-S-Trfase_C_sf"/>
</dbReference>
<evidence type="ECO:0000313" key="3">
    <source>
        <dbReference type="EMBL" id="CAB4691974.1"/>
    </source>
</evidence>
<dbReference type="Pfam" id="PF00043">
    <property type="entry name" value="GST_C"/>
    <property type="match status" value="1"/>
</dbReference>
<reference evidence="3" key="1">
    <citation type="submission" date="2020-05" db="EMBL/GenBank/DDBJ databases">
        <authorList>
            <person name="Chiriac C."/>
            <person name="Salcher M."/>
            <person name="Ghai R."/>
            <person name="Kavagutti S V."/>
        </authorList>
    </citation>
    <scope>NUCLEOTIDE SEQUENCE</scope>
</reference>
<evidence type="ECO:0000259" key="1">
    <source>
        <dbReference type="PROSITE" id="PS50404"/>
    </source>
</evidence>
<feature type="domain" description="GST C-terminal" evidence="2">
    <location>
        <begin position="87"/>
        <end position="207"/>
    </location>
</feature>
<dbReference type="PANTHER" id="PTHR44051">
    <property type="entry name" value="GLUTATHIONE S-TRANSFERASE-RELATED"/>
    <property type="match status" value="1"/>
</dbReference>
<dbReference type="Gene3D" id="1.20.1050.10">
    <property type="match status" value="1"/>
</dbReference>
<dbReference type="SFLD" id="SFLDG00358">
    <property type="entry name" value="Main_(cytGST)"/>
    <property type="match status" value="1"/>
</dbReference>
<dbReference type="PROSITE" id="PS50404">
    <property type="entry name" value="GST_NTER"/>
    <property type="match status" value="1"/>
</dbReference>
<dbReference type="CDD" id="cd03057">
    <property type="entry name" value="GST_N_Beta"/>
    <property type="match status" value="1"/>
</dbReference>
<dbReference type="InterPro" id="IPR010987">
    <property type="entry name" value="Glutathione-S-Trfase_C-like"/>
</dbReference>
<dbReference type="SUPFAM" id="SSF52833">
    <property type="entry name" value="Thioredoxin-like"/>
    <property type="match status" value="1"/>
</dbReference>
<proteinExistence type="predicted"/>
<feature type="domain" description="GST N-terminal" evidence="1">
    <location>
        <begin position="1"/>
        <end position="81"/>
    </location>
</feature>
<sequence length="209" mass="23592">MGTRLYYRPGTASMAPHAALAEIGIDYELARVETGTDGHVAESYRRVNPTGLVPTLIDGDLVLTESAAILLHLAERYPEAHLLPPAGTDERSEAYRWLMHLTNTVQTGFLRYFYPVRYGTEGVAETAAAELATLFDRIELRLADREWLAGDTRTVADLFLVMLIRWGRRLDPPAWDRPGLRDYAMRCYEIPGVRTMWVEQELDPPPFAA</sequence>
<dbReference type="SUPFAM" id="SSF47616">
    <property type="entry name" value="GST C-terminal domain-like"/>
    <property type="match status" value="1"/>
</dbReference>
<dbReference type="Pfam" id="PF02798">
    <property type="entry name" value="GST_N"/>
    <property type="match status" value="1"/>
</dbReference>
<accession>A0A6J6P6J5</accession>
<dbReference type="InterPro" id="IPR036249">
    <property type="entry name" value="Thioredoxin-like_sf"/>
</dbReference>
<gene>
    <name evidence="3" type="ORF">UFOPK2399_00782</name>
</gene>
<dbReference type="Gene3D" id="3.40.30.10">
    <property type="entry name" value="Glutaredoxin"/>
    <property type="match status" value="1"/>
</dbReference>